<dbReference type="Pfam" id="PF04608">
    <property type="entry name" value="PgpA"/>
    <property type="match status" value="1"/>
</dbReference>
<dbReference type="GO" id="GO:0005886">
    <property type="term" value="C:plasma membrane"/>
    <property type="evidence" value="ECO:0007669"/>
    <property type="project" value="UniProtKB-SubCell"/>
</dbReference>
<comment type="cofactor">
    <cofactor evidence="1">
        <name>Mg(2+)</name>
        <dbReference type="ChEBI" id="CHEBI:18420"/>
    </cofactor>
</comment>
<comment type="caution">
    <text evidence="4">The sequence shown here is derived from an EMBL/GenBank/DDBJ whole genome shotgun (WGS) entry which is preliminary data.</text>
</comment>
<dbReference type="GeneID" id="94364133"/>
<evidence type="ECO:0000313" key="4">
    <source>
        <dbReference type="EMBL" id="PWE31008.1"/>
    </source>
</evidence>
<evidence type="ECO:0000313" key="5">
    <source>
        <dbReference type="Proteomes" id="UP000244940"/>
    </source>
</evidence>
<feature type="domain" description="YutG/PgpA" evidence="3">
    <location>
        <begin position="7"/>
        <end position="155"/>
    </location>
</feature>
<dbReference type="EC" id="3.1.3.27" evidence="1"/>
<keyword evidence="1 2" id="KW-0472">Membrane</keyword>
<dbReference type="CDD" id="cd06971">
    <property type="entry name" value="PgpA"/>
    <property type="match status" value="1"/>
</dbReference>
<feature type="transmembrane region" description="Helical" evidence="2">
    <location>
        <begin position="142"/>
        <end position="163"/>
    </location>
</feature>
<dbReference type="PANTHER" id="PTHR36305">
    <property type="entry name" value="PHOSPHATIDYLGLYCEROPHOSPHATASE A"/>
    <property type="match status" value="1"/>
</dbReference>
<gene>
    <name evidence="4" type="ORF">C4N9_04455</name>
</gene>
<comment type="function">
    <text evidence="1">Lipid phosphatase which dephosphorylates phosphatidylglycerophosphate (PGP) to phosphatidylglycerol (PG).</text>
</comment>
<accession>A0A2U2CGJ3</accession>
<dbReference type="Proteomes" id="UP000244940">
    <property type="component" value="Unassembled WGS sequence"/>
</dbReference>
<feature type="transmembrane region" description="Helical" evidence="2">
    <location>
        <begin position="80"/>
        <end position="98"/>
    </location>
</feature>
<dbReference type="UniPathway" id="UPA00084">
    <property type="reaction ID" value="UER00504"/>
</dbReference>
<dbReference type="InterPro" id="IPR007686">
    <property type="entry name" value="YutG/PgpA"/>
</dbReference>
<dbReference type="OrthoDB" id="9804091at2"/>
<keyword evidence="2" id="KW-1133">Transmembrane helix</keyword>
<keyword evidence="1" id="KW-1003">Cell membrane</keyword>
<dbReference type="GO" id="GO:0046872">
    <property type="term" value="F:metal ion binding"/>
    <property type="evidence" value="ECO:0007669"/>
    <property type="project" value="UniProtKB-KW"/>
</dbReference>
<keyword evidence="1" id="KW-0443">Lipid metabolism</keyword>
<evidence type="ECO:0000256" key="1">
    <source>
        <dbReference type="PIRNR" id="PIRNR006162"/>
    </source>
</evidence>
<dbReference type="InterPro" id="IPR036681">
    <property type="entry name" value="PgpA-like_sf"/>
</dbReference>
<keyword evidence="1" id="KW-0595">Phospholipid degradation</keyword>
<keyword evidence="1" id="KW-0460">Magnesium</keyword>
<name>A0A2U2CGJ3_9RHOB</name>
<proteinExistence type="predicted"/>
<reference evidence="4 5" key="1">
    <citation type="submission" date="2018-05" db="EMBL/GenBank/DDBJ databases">
        <title>Pararhodobacter marina sp. nov., isolated from deep-sea water of the Indian Ocean.</title>
        <authorList>
            <person name="Lai Q.Sr."/>
            <person name="Liu X."/>
            <person name="Shao Z."/>
        </authorList>
    </citation>
    <scope>NUCLEOTIDE SEQUENCE [LARGE SCALE GENOMIC DNA]</scope>
    <source>
        <strain evidence="4 5">CIC4N-9</strain>
    </source>
</reference>
<dbReference type="InterPro" id="IPR026037">
    <property type="entry name" value="PgpA"/>
</dbReference>
<keyword evidence="1" id="KW-1208">Phospholipid metabolism</keyword>
<dbReference type="PIRSF" id="PIRSF006162">
    <property type="entry name" value="PgpA"/>
    <property type="match status" value="1"/>
</dbReference>
<dbReference type="GO" id="GO:0009395">
    <property type="term" value="P:phospholipid catabolic process"/>
    <property type="evidence" value="ECO:0007669"/>
    <property type="project" value="UniProtKB-KW"/>
</dbReference>
<dbReference type="SUPFAM" id="SSF101307">
    <property type="entry name" value="YutG-like"/>
    <property type="match status" value="1"/>
</dbReference>
<dbReference type="GO" id="GO:0008962">
    <property type="term" value="F:phosphatidylglycerophosphatase activity"/>
    <property type="evidence" value="ECO:0007669"/>
    <property type="project" value="UniProtKB-EC"/>
</dbReference>
<comment type="catalytic activity">
    <reaction evidence="1">
        <text>a 1,2-diacyl-sn-glycero-3-phospho-(1'-sn-glycero-3'-phosphate) + H2O = a 1,2-diacyl-sn-glycero-3-phospho-(1'-sn-glycerol) + phosphate</text>
        <dbReference type="Rhea" id="RHEA:33751"/>
        <dbReference type="ChEBI" id="CHEBI:15377"/>
        <dbReference type="ChEBI" id="CHEBI:43474"/>
        <dbReference type="ChEBI" id="CHEBI:60110"/>
        <dbReference type="ChEBI" id="CHEBI:64716"/>
        <dbReference type="EC" id="3.1.3.27"/>
    </reaction>
</comment>
<keyword evidence="1" id="KW-0442">Lipid degradation</keyword>
<dbReference type="AlphaFoldDB" id="A0A2U2CGJ3"/>
<keyword evidence="1" id="KW-0479">Metal-binding</keyword>
<sequence>MRVARLVSIGFGAGLMRPAPGTWGSAAAIAVGLVIDRYLGAPMLVIAALAATAAGLWACHAELKDSPGLDPSEIVIDEIAGQWIALAFPALAFWWRGWDDWMPYPGWVAAFLFFRLFDIWKPWFIGRADKRHDWLGVMLDDLFAGLCAGLAVIVAAGLAHGYLM</sequence>
<comment type="subcellular location">
    <subcellularLocation>
        <location evidence="1">Cell inner membrane</location>
        <topology evidence="1">Multi-pass membrane protein</topology>
    </subcellularLocation>
</comment>
<dbReference type="PANTHER" id="PTHR36305:SF1">
    <property type="entry name" value="PHOSPHATIDYLGLYCEROPHOSPHATASE A"/>
    <property type="match status" value="1"/>
</dbReference>
<keyword evidence="1 2" id="KW-0812">Transmembrane</keyword>
<keyword evidence="1" id="KW-0378">Hydrolase</keyword>
<keyword evidence="5" id="KW-1185">Reference proteome</keyword>
<evidence type="ECO:0000259" key="3">
    <source>
        <dbReference type="Pfam" id="PF04608"/>
    </source>
</evidence>
<dbReference type="GO" id="GO:0006655">
    <property type="term" value="P:phosphatidylglycerol biosynthetic process"/>
    <property type="evidence" value="ECO:0007669"/>
    <property type="project" value="UniProtKB-UniPathway"/>
</dbReference>
<evidence type="ECO:0000256" key="2">
    <source>
        <dbReference type="SAM" id="Phobius"/>
    </source>
</evidence>
<feature type="transmembrane region" description="Helical" evidence="2">
    <location>
        <begin position="104"/>
        <end position="121"/>
    </location>
</feature>
<keyword evidence="1" id="KW-0997">Cell inner membrane</keyword>
<feature type="transmembrane region" description="Helical" evidence="2">
    <location>
        <begin position="38"/>
        <end position="59"/>
    </location>
</feature>
<protein>
    <recommendedName>
        <fullName evidence="1">Phosphatidylglycerophosphatase A</fullName>
        <ecNumber evidence="1">3.1.3.27</ecNumber>
    </recommendedName>
    <alternativeName>
        <fullName evidence="1">Phosphatidylglycerolphosphate phosphatase A</fullName>
    </alternativeName>
</protein>
<dbReference type="EMBL" id="QEYD01000002">
    <property type="protein sequence ID" value="PWE31008.1"/>
    <property type="molecule type" value="Genomic_DNA"/>
</dbReference>
<dbReference type="RefSeq" id="WP_109532086.1">
    <property type="nucleotide sequence ID" value="NZ_CAXPUO010000037.1"/>
</dbReference>
<organism evidence="4 5">
    <name type="scientific">Pararhodobacter marinus</name>
    <dbReference type="NCBI Taxonomy" id="2184063"/>
    <lineage>
        <taxon>Bacteria</taxon>
        <taxon>Pseudomonadati</taxon>
        <taxon>Pseudomonadota</taxon>
        <taxon>Alphaproteobacteria</taxon>
        <taxon>Rhodobacterales</taxon>
        <taxon>Paracoccaceae</taxon>
        <taxon>Pararhodobacter</taxon>
    </lineage>
</organism>
<comment type="pathway">
    <text evidence="1">Phospholipid metabolism; phosphatidylglycerol biosynthesis; phosphatidylglycerol from CDP-diacylglycerol: step 2/2.</text>
</comment>